<evidence type="ECO:0000256" key="4">
    <source>
        <dbReference type="ARBA" id="ARBA00032089"/>
    </source>
</evidence>
<dbReference type="InterPro" id="IPR042175">
    <property type="entry name" value="Cell/Rod_MreC_2"/>
</dbReference>
<comment type="caution">
    <text evidence="7">The sequence shown here is derived from an EMBL/GenBank/DDBJ whole genome shotgun (WGS) entry which is preliminary data.</text>
</comment>
<feature type="transmembrane region" description="Helical" evidence="5">
    <location>
        <begin position="20"/>
        <end position="42"/>
    </location>
</feature>
<sequence>MAPSKNRPSGFSRKAQYSLFAAYVLTIAGAVFAGLLLVISVIDPTGFAALRKIGTEVTAPVARVFDSLRRSVNDLGSNTSAYFDAASKNAALTKEVKANRTKIIEARAVKLENKRLRALLQLKETETGHIAIGRLISSSASSSRRLATLSIGANYGIETGQPVRGPEGLIGRIVEVGPTTARVLLITDAGSPVPVMRIADGIAASGEGTANGMVMIRPVNLGINPFKIGDIVVTSGNGGLFRPNIPYAKVVKIIPDGALARPLANPAFTPYAMVLPIYEQEAMETLAIPGDQPMAPGEAAEAPE</sequence>
<keyword evidence="3" id="KW-0133">Cell shape</keyword>
<evidence type="ECO:0000313" key="8">
    <source>
        <dbReference type="Proteomes" id="UP001595887"/>
    </source>
</evidence>
<dbReference type="InterPro" id="IPR055342">
    <property type="entry name" value="MreC_beta-barrel_core"/>
</dbReference>
<dbReference type="Gene3D" id="2.40.10.350">
    <property type="entry name" value="Rod shape-determining protein MreC, domain 2"/>
    <property type="match status" value="1"/>
</dbReference>
<dbReference type="RefSeq" id="WP_381421150.1">
    <property type="nucleotide sequence ID" value="NZ_JBHSDH010000011.1"/>
</dbReference>
<dbReference type="Gene3D" id="2.40.10.340">
    <property type="entry name" value="Rod shape-determining protein MreC, domain 1"/>
    <property type="match status" value="1"/>
</dbReference>
<dbReference type="EMBL" id="JBHSDH010000011">
    <property type="protein sequence ID" value="MFC4291371.1"/>
    <property type="molecule type" value="Genomic_DNA"/>
</dbReference>
<keyword evidence="5" id="KW-0472">Membrane</keyword>
<feature type="domain" description="Rod shape-determining protein MreC beta-barrel core" evidence="6">
    <location>
        <begin position="136"/>
        <end position="256"/>
    </location>
</feature>
<gene>
    <name evidence="7" type="primary">mreC</name>
    <name evidence="7" type="ORF">ACFOWX_02970</name>
</gene>
<dbReference type="InterPro" id="IPR042177">
    <property type="entry name" value="Cell/Rod_1"/>
</dbReference>
<proteinExistence type="inferred from homology"/>
<keyword evidence="5" id="KW-1133">Transmembrane helix</keyword>
<dbReference type="PANTHER" id="PTHR34138:SF1">
    <property type="entry name" value="CELL SHAPE-DETERMINING PROTEIN MREC"/>
    <property type="match status" value="1"/>
</dbReference>
<evidence type="ECO:0000256" key="1">
    <source>
        <dbReference type="ARBA" id="ARBA00009369"/>
    </source>
</evidence>
<dbReference type="PANTHER" id="PTHR34138">
    <property type="entry name" value="CELL SHAPE-DETERMINING PROTEIN MREC"/>
    <property type="match status" value="1"/>
</dbReference>
<reference evidence="8" key="1">
    <citation type="journal article" date="2019" name="Int. J. Syst. Evol. Microbiol.">
        <title>The Global Catalogue of Microorganisms (GCM) 10K type strain sequencing project: providing services to taxonomists for standard genome sequencing and annotation.</title>
        <authorList>
            <consortium name="The Broad Institute Genomics Platform"/>
            <consortium name="The Broad Institute Genome Sequencing Center for Infectious Disease"/>
            <person name="Wu L."/>
            <person name="Ma J."/>
        </authorList>
    </citation>
    <scope>NUCLEOTIDE SEQUENCE [LARGE SCALE GENOMIC DNA]</scope>
    <source>
        <strain evidence="8">CECT 8531</strain>
    </source>
</reference>
<evidence type="ECO:0000256" key="2">
    <source>
        <dbReference type="ARBA" id="ARBA00013855"/>
    </source>
</evidence>
<accession>A0ABV8RGG5</accession>
<name>A0ABV8RGG5_9SPHN</name>
<dbReference type="Proteomes" id="UP001595887">
    <property type="component" value="Unassembled WGS sequence"/>
</dbReference>
<dbReference type="Pfam" id="PF04085">
    <property type="entry name" value="MreC"/>
    <property type="match status" value="1"/>
</dbReference>
<comment type="similarity">
    <text evidence="1">Belongs to the MreC family.</text>
</comment>
<protein>
    <recommendedName>
        <fullName evidence="2">Cell shape-determining protein MreC</fullName>
    </recommendedName>
    <alternativeName>
        <fullName evidence="4">Cell shape protein MreC</fullName>
    </alternativeName>
</protein>
<evidence type="ECO:0000313" key="7">
    <source>
        <dbReference type="EMBL" id="MFC4291371.1"/>
    </source>
</evidence>
<dbReference type="InterPro" id="IPR007221">
    <property type="entry name" value="MreC"/>
</dbReference>
<organism evidence="7 8">
    <name type="scientific">Sphingorhabdus arenilitoris</name>
    <dbReference type="NCBI Taxonomy" id="1490041"/>
    <lineage>
        <taxon>Bacteria</taxon>
        <taxon>Pseudomonadati</taxon>
        <taxon>Pseudomonadota</taxon>
        <taxon>Alphaproteobacteria</taxon>
        <taxon>Sphingomonadales</taxon>
        <taxon>Sphingomonadaceae</taxon>
        <taxon>Sphingorhabdus</taxon>
    </lineage>
</organism>
<evidence type="ECO:0000256" key="5">
    <source>
        <dbReference type="SAM" id="Phobius"/>
    </source>
</evidence>
<keyword evidence="8" id="KW-1185">Reference proteome</keyword>
<evidence type="ECO:0000259" key="6">
    <source>
        <dbReference type="Pfam" id="PF04085"/>
    </source>
</evidence>
<keyword evidence="5" id="KW-0812">Transmembrane</keyword>
<evidence type="ECO:0000256" key="3">
    <source>
        <dbReference type="ARBA" id="ARBA00022960"/>
    </source>
</evidence>